<dbReference type="Proteomes" id="UP000054937">
    <property type="component" value="Unassembled WGS sequence"/>
</dbReference>
<protein>
    <submittedName>
        <fullName evidence="3">Uncharacterized protein</fullName>
    </submittedName>
</protein>
<keyword evidence="4" id="KW-1185">Reference proteome</keyword>
<keyword evidence="1" id="KW-0175">Coiled coil</keyword>
<feature type="coiled-coil region" evidence="1">
    <location>
        <begin position="117"/>
        <end position="169"/>
    </location>
</feature>
<evidence type="ECO:0000313" key="4">
    <source>
        <dbReference type="Proteomes" id="UP000054937"/>
    </source>
</evidence>
<dbReference type="EMBL" id="LDAU01000204">
    <property type="protein sequence ID" value="KRW99723.1"/>
    <property type="molecule type" value="Genomic_DNA"/>
</dbReference>
<dbReference type="OrthoDB" id="448399at2759"/>
<evidence type="ECO:0000313" key="3">
    <source>
        <dbReference type="EMBL" id="KRW99723.1"/>
    </source>
</evidence>
<dbReference type="AlphaFoldDB" id="A0A0V0QC70"/>
<proteinExistence type="predicted"/>
<feature type="region of interest" description="Disordered" evidence="2">
    <location>
        <begin position="335"/>
        <end position="432"/>
    </location>
</feature>
<organism evidence="3 4">
    <name type="scientific">Pseudocohnilembus persalinus</name>
    <name type="common">Ciliate</name>
    <dbReference type="NCBI Taxonomy" id="266149"/>
    <lineage>
        <taxon>Eukaryota</taxon>
        <taxon>Sar</taxon>
        <taxon>Alveolata</taxon>
        <taxon>Ciliophora</taxon>
        <taxon>Intramacronucleata</taxon>
        <taxon>Oligohymenophorea</taxon>
        <taxon>Scuticociliatia</taxon>
        <taxon>Philasterida</taxon>
        <taxon>Pseudocohnilembidae</taxon>
        <taxon>Pseudocohnilembus</taxon>
    </lineage>
</organism>
<feature type="compositionally biased region" description="Basic and acidic residues" evidence="2">
    <location>
        <begin position="231"/>
        <end position="254"/>
    </location>
</feature>
<feature type="compositionally biased region" description="Basic and acidic residues" evidence="2">
    <location>
        <begin position="370"/>
        <end position="400"/>
    </location>
</feature>
<gene>
    <name evidence="3" type="ORF">PPERSA_07800</name>
</gene>
<comment type="caution">
    <text evidence="3">The sequence shown here is derived from an EMBL/GenBank/DDBJ whole genome shotgun (WGS) entry which is preliminary data.</text>
</comment>
<name>A0A0V0QC70_PSEPJ</name>
<accession>A0A0V0QC70</accession>
<feature type="compositionally biased region" description="Basic and acidic residues" evidence="2">
    <location>
        <begin position="342"/>
        <end position="358"/>
    </location>
</feature>
<sequence>MYDINDDRIFNRLPKKELSYILRNHCPVPDVEKDELYRNYKDHEIKNAAKKLRQTLEISEEHVCNTCRFKDACKQFQQLPQIPKSKQDIKVKFSDLLVVLDAYYGMAEFEIARKQLHIDKQLEIQQKQQEKNQKEKDEKKLKEEDLYNFDEFQNQVKQEKNDKQNSENQKDNIQPIEQFEPLYNFKIWSSGIKVLDSCDSLIDDLKNNDGVETKKYLNLWQEFQYQSFKTYKDSKKQDKNSEKENKNKKQEPKMSTKKNKRQQDKLVSQAQDLKDIKNQNKNKSLKNLVQEPYLANQDINIQNLMKKNDHPYEASKIKKNRHQINVQMEDEYELKNNNQYSSKKDQNQGEENQMKSDNLRTSNRKLKQQQYREKMEKIKNQDEQEQKNQEEEKLTKKQEQELSNELLIRELDNKRGGNKNSGFKFTKMRKQQ</sequence>
<feature type="region of interest" description="Disordered" evidence="2">
    <location>
        <begin position="231"/>
        <end position="267"/>
    </location>
</feature>
<evidence type="ECO:0000256" key="1">
    <source>
        <dbReference type="SAM" id="Coils"/>
    </source>
</evidence>
<dbReference type="InParanoid" id="A0A0V0QC70"/>
<evidence type="ECO:0000256" key="2">
    <source>
        <dbReference type="SAM" id="MobiDB-lite"/>
    </source>
</evidence>
<reference evidence="3 4" key="1">
    <citation type="journal article" date="2015" name="Sci. Rep.">
        <title>Genome of the facultative scuticociliatosis pathogen Pseudocohnilembus persalinus provides insight into its virulence through horizontal gene transfer.</title>
        <authorList>
            <person name="Xiong J."/>
            <person name="Wang G."/>
            <person name="Cheng J."/>
            <person name="Tian M."/>
            <person name="Pan X."/>
            <person name="Warren A."/>
            <person name="Jiang C."/>
            <person name="Yuan D."/>
            <person name="Miao W."/>
        </authorList>
    </citation>
    <scope>NUCLEOTIDE SEQUENCE [LARGE SCALE GENOMIC DNA]</scope>
    <source>
        <strain evidence="3">36N120E</strain>
    </source>
</reference>